<proteinExistence type="predicted"/>
<feature type="non-terminal residue" evidence="1">
    <location>
        <position position="1"/>
    </location>
</feature>
<comment type="caution">
    <text evidence="1">The sequence shown here is derived from an EMBL/GenBank/DDBJ whole genome shotgun (WGS) entry which is preliminary data.</text>
</comment>
<gene>
    <name evidence="1" type="ORF">DERYTH_LOCUS7511</name>
</gene>
<sequence length="150" mass="17813">MDLNNRIMVDDKVFKCPPQRKYREIRNTLKPNPPEYALYGIYPYEQLEFTLMGIRKLKENIGNIIGKVPKHNADAVTNYTYQKIIVPSARATPNTEDEEETMNKGPFEKGEDNFTNHPWWLEPLKTPSKRHYEEFNNLKDTYLCNSVWWE</sequence>
<reference evidence="1" key="1">
    <citation type="submission" date="2021-06" db="EMBL/GenBank/DDBJ databases">
        <authorList>
            <person name="Kallberg Y."/>
            <person name="Tangrot J."/>
            <person name="Rosling A."/>
        </authorList>
    </citation>
    <scope>NUCLEOTIDE SEQUENCE</scope>
    <source>
        <strain evidence="1">MA453B</strain>
    </source>
</reference>
<evidence type="ECO:0000313" key="2">
    <source>
        <dbReference type="Proteomes" id="UP000789405"/>
    </source>
</evidence>
<accession>A0A9N9CDT0</accession>
<evidence type="ECO:0000313" key="1">
    <source>
        <dbReference type="EMBL" id="CAG8598253.1"/>
    </source>
</evidence>
<dbReference type="EMBL" id="CAJVPY010003676">
    <property type="protein sequence ID" value="CAG8598253.1"/>
    <property type="molecule type" value="Genomic_DNA"/>
</dbReference>
<name>A0A9N9CDT0_9GLOM</name>
<keyword evidence="2" id="KW-1185">Reference proteome</keyword>
<dbReference type="AlphaFoldDB" id="A0A9N9CDT0"/>
<dbReference type="Proteomes" id="UP000789405">
    <property type="component" value="Unassembled WGS sequence"/>
</dbReference>
<organism evidence="1 2">
    <name type="scientific">Dentiscutata erythropus</name>
    <dbReference type="NCBI Taxonomy" id="1348616"/>
    <lineage>
        <taxon>Eukaryota</taxon>
        <taxon>Fungi</taxon>
        <taxon>Fungi incertae sedis</taxon>
        <taxon>Mucoromycota</taxon>
        <taxon>Glomeromycotina</taxon>
        <taxon>Glomeromycetes</taxon>
        <taxon>Diversisporales</taxon>
        <taxon>Gigasporaceae</taxon>
        <taxon>Dentiscutata</taxon>
    </lineage>
</organism>
<protein>
    <submittedName>
        <fullName evidence="1">9117_t:CDS:1</fullName>
    </submittedName>
</protein>